<dbReference type="GO" id="GO:0003677">
    <property type="term" value="F:DNA binding"/>
    <property type="evidence" value="ECO:0007669"/>
    <property type="project" value="UniProtKB-KW"/>
</dbReference>
<dbReference type="Pfam" id="PF13280">
    <property type="entry name" value="WYL"/>
    <property type="match status" value="1"/>
</dbReference>
<dbReference type="InterPro" id="IPR051534">
    <property type="entry name" value="CBASS_pafABC_assoc_protein"/>
</dbReference>
<dbReference type="InterPro" id="IPR013196">
    <property type="entry name" value="HTH_11"/>
</dbReference>
<dbReference type="PANTHER" id="PTHR34580">
    <property type="match status" value="1"/>
</dbReference>
<evidence type="ECO:0000259" key="1">
    <source>
        <dbReference type="Pfam" id="PF08279"/>
    </source>
</evidence>
<keyword evidence="3" id="KW-0238">DNA-binding</keyword>
<dbReference type="RefSeq" id="WP_132313718.1">
    <property type="nucleotide sequence ID" value="NZ_SMAR01000034.1"/>
</dbReference>
<feature type="domain" description="Helix-turn-helix type 11" evidence="1">
    <location>
        <begin position="8"/>
        <end position="61"/>
    </location>
</feature>
<evidence type="ECO:0000313" key="4">
    <source>
        <dbReference type="Proteomes" id="UP000295097"/>
    </source>
</evidence>
<proteinExistence type="predicted"/>
<dbReference type="AlphaFoldDB" id="A0A4R3NHX0"/>
<dbReference type="InterPro" id="IPR026881">
    <property type="entry name" value="WYL_dom"/>
</dbReference>
<protein>
    <submittedName>
        <fullName evidence="3">Putative DNA-binding transcriptional regulator YafY</fullName>
    </submittedName>
</protein>
<dbReference type="EMBL" id="SMAR01000034">
    <property type="protein sequence ID" value="TCT33090.1"/>
    <property type="molecule type" value="Genomic_DNA"/>
</dbReference>
<gene>
    <name evidence="3" type="ORF">EDC90_103411</name>
</gene>
<sequence>MSGTRSERLLALLQLLRGHRYPVSGEKLADLLNVSLRTLYRDIASLRAQGAAIEGEAGIGYVLRPGFLLPPMMFSAEEIEALVLGSRWVERSTDEKLSAAASQALTKIASILPEHLSDMLDQTALIIGPRDIAPETADIGVLRGAIRDSLKVELDYRDENARASRRVIWPIGLAYFERVRVVVAWCEMRDGFRHFRTDRIAGLTVSDQRYPERRSVLLHNWRKTLP</sequence>
<evidence type="ECO:0000313" key="3">
    <source>
        <dbReference type="EMBL" id="TCT33090.1"/>
    </source>
</evidence>
<dbReference type="Proteomes" id="UP000295097">
    <property type="component" value="Unassembled WGS sequence"/>
</dbReference>
<dbReference type="Gene3D" id="1.10.10.10">
    <property type="entry name" value="Winged helix-like DNA-binding domain superfamily/Winged helix DNA-binding domain"/>
    <property type="match status" value="1"/>
</dbReference>
<comment type="caution">
    <text evidence="3">The sequence shown here is derived from an EMBL/GenBank/DDBJ whole genome shotgun (WGS) entry which is preliminary data.</text>
</comment>
<dbReference type="PROSITE" id="PS52050">
    <property type="entry name" value="WYL"/>
    <property type="match status" value="1"/>
</dbReference>
<keyword evidence="4" id="KW-1185">Reference proteome</keyword>
<dbReference type="Pfam" id="PF08279">
    <property type="entry name" value="HTH_11"/>
    <property type="match status" value="1"/>
</dbReference>
<name>A0A4R3NHX0_9HYPH</name>
<dbReference type="InterPro" id="IPR036390">
    <property type="entry name" value="WH_DNA-bd_sf"/>
</dbReference>
<evidence type="ECO:0000259" key="2">
    <source>
        <dbReference type="Pfam" id="PF13280"/>
    </source>
</evidence>
<dbReference type="SUPFAM" id="SSF46785">
    <property type="entry name" value="Winged helix' DNA-binding domain"/>
    <property type="match status" value="1"/>
</dbReference>
<reference evidence="3 4" key="1">
    <citation type="submission" date="2019-03" db="EMBL/GenBank/DDBJ databases">
        <title>Freshwater and sediment microbial communities from various areas in North America, analyzing microbe dynamics in response to fracking.</title>
        <authorList>
            <person name="Lamendella R."/>
        </authorList>
    </citation>
    <scope>NUCLEOTIDE SEQUENCE [LARGE SCALE GENOMIC DNA]</scope>
    <source>
        <strain evidence="3 4">175.2</strain>
    </source>
</reference>
<accession>A0A4R3NHX0</accession>
<dbReference type="InterPro" id="IPR036388">
    <property type="entry name" value="WH-like_DNA-bd_sf"/>
</dbReference>
<dbReference type="OrthoDB" id="9807255at2"/>
<dbReference type="PANTHER" id="PTHR34580:SF3">
    <property type="entry name" value="PROTEIN PAFB"/>
    <property type="match status" value="1"/>
</dbReference>
<organism evidence="3 4">
    <name type="scientific">Martelella mediterranea</name>
    <dbReference type="NCBI Taxonomy" id="293089"/>
    <lineage>
        <taxon>Bacteria</taxon>
        <taxon>Pseudomonadati</taxon>
        <taxon>Pseudomonadota</taxon>
        <taxon>Alphaproteobacteria</taxon>
        <taxon>Hyphomicrobiales</taxon>
        <taxon>Aurantimonadaceae</taxon>
        <taxon>Martelella</taxon>
    </lineage>
</organism>
<feature type="domain" description="WYL" evidence="2">
    <location>
        <begin position="141"/>
        <end position="205"/>
    </location>
</feature>